<protein>
    <submittedName>
        <fullName evidence="2">Uncharacterized protein</fullName>
    </submittedName>
</protein>
<keyword evidence="3" id="KW-1185">Reference proteome</keyword>
<name>A0A3N4IX89_9PEZI</name>
<accession>A0A3N4IX89</accession>
<sequence>MSNQLFENSDCETENSGDDVTVATGVSTPRRPGWIPVVQSEKASLANEVVAAQIRRVLHIPDYLRRIYQIVDIYLLGREWAALCTHSNHTASTLTHRLSYETSLKSTSGSDTAIEWDIAATFSDLSIDINGSQRCFTDREVGTGVTHSVEVPVQPGRTTIFYQRRYHFKTVTWFANWGSRISLIGDEGNQEIILETTQTIHSNETMGCEEMLSGVGELLVMQQQGLMKASPKNVLCRPAGDLGKYLESRGVKVIDKE</sequence>
<dbReference type="Proteomes" id="UP000276215">
    <property type="component" value="Unassembled WGS sequence"/>
</dbReference>
<evidence type="ECO:0000313" key="2">
    <source>
        <dbReference type="EMBL" id="RPA90589.1"/>
    </source>
</evidence>
<dbReference type="OrthoDB" id="4684900at2759"/>
<evidence type="ECO:0000313" key="3">
    <source>
        <dbReference type="Proteomes" id="UP000276215"/>
    </source>
</evidence>
<dbReference type="EMBL" id="ML120519">
    <property type="protein sequence ID" value="RPA90589.1"/>
    <property type="molecule type" value="Genomic_DNA"/>
</dbReference>
<organism evidence="2 3">
    <name type="scientific">Choiromyces venosus 120613-1</name>
    <dbReference type="NCBI Taxonomy" id="1336337"/>
    <lineage>
        <taxon>Eukaryota</taxon>
        <taxon>Fungi</taxon>
        <taxon>Dikarya</taxon>
        <taxon>Ascomycota</taxon>
        <taxon>Pezizomycotina</taxon>
        <taxon>Pezizomycetes</taxon>
        <taxon>Pezizales</taxon>
        <taxon>Tuberaceae</taxon>
        <taxon>Choiromyces</taxon>
    </lineage>
</organism>
<evidence type="ECO:0000256" key="1">
    <source>
        <dbReference type="SAM" id="MobiDB-lite"/>
    </source>
</evidence>
<reference evidence="2 3" key="1">
    <citation type="journal article" date="2018" name="Nat. Ecol. Evol.">
        <title>Pezizomycetes genomes reveal the molecular basis of ectomycorrhizal truffle lifestyle.</title>
        <authorList>
            <person name="Murat C."/>
            <person name="Payen T."/>
            <person name="Noel B."/>
            <person name="Kuo A."/>
            <person name="Morin E."/>
            <person name="Chen J."/>
            <person name="Kohler A."/>
            <person name="Krizsan K."/>
            <person name="Balestrini R."/>
            <person name="Da Silva C."/>
            <person name="Montanini B."/>
            <person name="Hainaut M."/>
            <person name="Levati E."/>
            <person name="Barry K.W."/>
            <person name="Belfiori B."/>
            <person name="Cichocki N."/>
            <person name="Clum A."/>
            <person name="Dockter R.B."/>
            <person name="Fauchery L."/>
            <person name="Guy J."/>
            <person name="Iotti M."/>
            <person name="Le Tacon F."/>
            <person name="Lindquist E.A."/>
            <person name="Lipzen A."/>
            <person name="Malagnac F."/>
            <person name="Mello A."/>
            <person name="Molinier V."/>
            <person name="Miyauchi S."/>
            <person name="Poulain J."/>
            <person name="Riccioni C."/>
            <person name="Rubini A."/>
            <person name="Sitrit Y."/>
            <person name="Splivallo R."/>
            <person name="Traeger S."/>
            <person name="Wang M."/>
            <person name="Zifcakova L."/>
            <person name="Wipf D."/>
            <person name="Zambonelli A."/>
            <person name="Paolocci F."/>
            <person name="Nowrousian M."/>
            <person name="Ottonello S."/>
            <person name="Baldrian P."/>
            <person name="Spatafora J.W."/>
            <person name="Henrissat B."/>
            <person name="Nagy L.G."/>
            <person name="Aury J.M."/>
            <person name="Wincker P."/>
            <person name="Grigoriev I.V."/>
            <person name="Bonfante P."/>
            <person name="Martin F.M."/>
        </authorList>
    </citation>
    <scope>NUCLEOTIDE SEQUENCE [LARGE SCALE GENOMIC DNA]</scope>
    <source>
        <strain evidence="2 3">120613-1</strain>
    </source>
</reference>
<dbReference type="AlphaFoldDB" id="A0A3N4IX89"/>
<feature type="region of interest" description="Disordered" evidence="1">
    <location>
        <begin position="1"/>
        <end position="27"/>
    </location>
</feature>
<gene>
    <name evidence="2" type="ORF">L873DRAFT_1848727</name>
</gene>
<proteinExistence type="predicted"/>